<evidence type="ECO:0000313" key="2">
    <source>
        <dbReference type="EMBL" id="MFB9204497.1"/>
    </source>
</evidence>
<dbReference type="RefSeq" id="WP_189650859.1">
    <property type="nucleotide sequence ID" value="NZ_BMRC01000016.1"/>
</dbReference>
<keyword evidence="3" id="KW-1185">Reference proteome</keyword>
<dbReference type="Pfam" id="PF12730">
    <property type="entry name" value="ABC2_membrane_4"/>
    <property type="match status" value="1"/>
</dbReference>
<keyword evidence="1" id="KW-0472">Membrane</keyword>
<dbReference type="EMBL" id="JBHMEI010000017">
    <property type="protein sequence ID" value="MFB9204497.1"/>
    <property type="molecule type" value="Genomic_DNA"/>
</dbReference>
<accession>A0ABV5IJ05</accession>
<evidence type="ECO:0000313" key="3">
    <source>
        <dbReference type="Proteomes" id="UP001589647"/>
    </source>
</evidence>
<evidence type="ECO:0000256" key="1">
    <source>
        <dbReference type="SAM" id="Phobius"/>
    </source>
</evidence>
<feature type="transmembrane region" description="Helical" evidence="1">
    <location>
        <begin position="143"/>
        <end position="164"/>
    </location>
</feature>
<reference evidence="2 3" key="1">
    <citation type="submission" date="2024-09" db="EMBL/GenBank/DDBJ databases">
        <authorList>
            <person name="Sun Q."/>
            <person name="Mori K."/>
        </authorList>
    </citation>
    <scope>NUCLEOTIDE SEQUENCE [LARGE SCALE GENOMIC DNA]</scope>
    <source>
        <strain evidence="2 3">CCM 3426</strain>
    </source>
</reference>
<protein>
    <submittedName>
        <fullName evidence="2">ABC transporter permease subunit</fullName>
    </submittedName>
</protein>
<feature type="transmembrane region" description="Helical" evidence="1">
    <location>
        <begin position="171"/>
        <end position="191"/>
    </location>
</feature>
<gene>
    <name evidence="2" type="ORF">ACFFV7_25105</name>
</gene>
<name>A0ABV5IJ05_9ACTN</name>
<keyword evidence="1" id="KW-1133">Transmembrane helix</keyword>
<comment type="caution">
    <text evidence="2">The sequence shown here is derived from an EMBL/GenBank/DDBJ whole genome shotgun (WGS) entry which is preliminary data.</text>
</comment>
<feature type="transmembrane region" description="Helical" evidence="1">
    <location>
        <begin position="58"/>
        <end position="76"/>
    </location>
</feature>
<proteinExistence type="predicted"/>
<feature type="transmembrane region" description="Helical" evidence="1">
    <location>
        <begin position="97"/>
        <end position="123"/>
    </location>
</feature>
<keyword evidence="1" id="KW-0812">Transmembrane</keyword>
<organism evidence="2 3">
    <name type="scientific">Nonomuraea spiralis</name>
    <dbReference type="NCBI Taxonomy" id="46182"/>
    <lineage>
        <taxon>Bacteria</taxon>
        <taxon>Bacillati</taxon>
        <taxon>Actinomycetota</taxon>
        <taxon>Actinomycetes</taxon>
        <taxon>Streptosporangiales</taxon>
        <taxon>Streptosporangiaceae</taxon>
        <taxon>Nonomuraea</taxon>
    </lineage>
</organism>
<feature type="transmembrane region" description="Helical" evidence="1">
    <location>
        <begin position="228"/>
        <end position="249"/>
    </location>
</feature>
<sequence length="254" mass="26722">MKATLSSEWLKLRSVTSTWHVVGAAALMMMLGAVWAVYVGGLADERGSVQAAAPEQGFLPLLQMSLTVLGVLAITSEYATGMIRTSLTVVPQRRTLFLAKAVVVGLTTSTTAYVVLLVTYSASRLIAAGHRLGFNETSLADDLPMLFAAGISVTALALVGLGLGAAMRSTAGAIVSVVTLLFILPGVVNYLPPPWSTRVATLLLPNLVPQLAGHRLSSRLGDGLLPPWAALLALLLYPAIALIVGFVMFKRRDA</sequence>
<feature type="transmembrane region" description="Helical" evidence="1">
    <location>
        <begin position="21"/>
        <end position="38"/>
    </location>
</feature>
<dbReference type="Proteomes" id="UP001589647">
    <property type="component" value="Unassembled WGS sequence"/>
</dbReference>